<dbReference type="InterPro" id="IPR014017">
    <property type="entry name" value="DNA_helicase_UvrD-like_C"/>
</dbReference>
<evidence type="ECO:0000256" key="6">
    <source>
        <dbReference type="ARBA" id="ARBA00022839"/>
    </source>
</evidence>
<evidence type="ECO:0000256" key="11">
    <source>
        <dbReference type="ARBA" id="ARBA00034617"/>
    </source>
</evidence>
<dbReference type="InterPro" id="IPR038726">
    <property type="entry name" value="PDDEXK_AddAB-type"/>
</dbReference>
<evidence type="ECO:0000256" key="14">
    <source>
        <dbReference type="ARBA" id="ARBA00048988"/>
    </source>
</evidence>
<keyword evidence="3" id="KW-0227">DNA damage</keyword>
<dbReference type="AlphaFoldDB" id="A0A7S7SIJ9"/>
<comment type="catalytic activity">
    <reaction evidence="14">
        <text>ATP + H2O = ADP + phosphate + H(+)</text>
        <dbReference type="Rhea" id="RHEA:13065"/>
        <dbReference type="ChEBI" id="CHEBI:15377"/>
        <dbReference type="ChEBI" id="CHEBI:15378"/>
        <dbReference type="ChEBI" id="CHEBI:30616"/>
        <dbReference type="ChEBI" id="CHEBI:43474"/>
        <dbReference type="ChEBI" id="CHEBI:456216"/>
        <dbReference type="EC" id="5.6.2.4"/>
    </reaction>
</comment>
<evidence type="ECO:0000256" key="3">
    <source>
        <dbReference type="ARBA" id="ARBA00022763"/>
    </source>
</evidence>
<dbReference type="PROSITE" id="PS51217">
    <property type="entry name" value="UVRD_HELICASE_CTER"/>
    <property type="match status" value="1"/>
</dbReference>
<keyword evidence="20" id="KW-1185">Reference proteome</keyword>
<dbReference type="RefSeq" id="WP_194446685.1">
    <property type="nucleotide sequence ID" value="NZ_CP063849.1"/>
</dbReference>
<dbReference type="Pfam" id="PF12705">
    <property type="entry name" value="PDDEXK_1"/>
    <property type="match status" value="1"/>
</dbReference>
<dbReference type="InterPro" id="IPR027417">
    <property type="entry name" value="P-loop_NTPase"/>
</dbReference>
<dbReference type="Pfam" id="PF00580">
    <property type="entry name" value="UvrD-helicase"/>
    <property type="match status" value="1"/>
</dbReference>
<dbReference type="Gene3D" id="3.90.320.10">
    <property type="match status" value="1"/>
</dbReference>
<evidence type="ECO:0000256" key="7">
    <source>
        <dbReference type="ARBA" id="ARBA00022840"/>
    </source>
</evidence>
<dbReference type="SUPFAM" id="SSF52540">
    <property type="entry name" value="P-loop containing nucleoside triphosphate hydrolases"/>
    <property type="match status" value="1"/>
</dbReference>
<feature type="domain" description="UvrD-like helicase C-terminal" evidence="18">
    <location>
        <begin position="399"/>
        <end position="658"/>
    </location>
</feature>
<evidence type="ECO:0000256" key="8">
    <source>
        <dbReference type="ARBA" id="ARBA00023125"/>
    </source>
</evidence>
<dbReference type="Gene3D" id="1.10.486.10">
    <property type="entry name" value="PCRA, domain 4"/>
    <property type="match status" value="1"/>
</dbReference>
<dbReference type="InterPro" id="IPR000212">
    <property type="entry name" value="DNA_helicase_UvrD/REP"/>
</dbReference>
<protein>
    <recommendedName>
        <fullName evidence="12">DNA 3'-5' helicase</fullName>
        <ecNumber evidence="12">5.6.2.4</ecNumber>
    </recommendedName>
    <alternativeName>
        <fullName evidence="13">DNA 3'-5' helicase II</fullName>
    </alternativeName>
</protein>
<evidence type="ECO:0000256" key="12">
    <source>
        <dbReference type="ARBA" id="ARBA00034808"/>
    </source>
</evidence>
<dbReference type="GO" id="GO:0033202">
    <property type="term" value="C:DNA helicase complex"/>
    <property type="evidence" value="ECO:0007669"/>
    <property type="project" value="TreeGrafter"/>
</dbReference>
<dbReference type="InterPro" id="IPR011604">
    <property type="entry name" value="PDDEXK-like_dom_sf"/>
</dbReference>
<keyword evidence="4 15" id="KW-0378">Hydrolase</keyword>
<feature type="domain" description="UvrD-like helicase ATP-binding" evidence="17">
    <location>
        <begin position="1"/>
        <end position="394"/>
    </location>
</feature>
<dbReference type="GO" id="GO:0005829">
    <property type="term" value="C:cytosol"/>
    <property type="evidence" value="ECO:0007669"/>
    <property type="project" value="TreeGrafter"/>
</dbReference>
<reference evidence="19 20" key="1">
    <citation type="submission" date="2020-10" db="EMBL/GenBank/DDBJ databases">
        <title>Complete genome sequence of Paludibaculum fermentans P105T, a facultatively anaerobic acidobacterium capable of dissimilatory Fe(III) reduction.</title>
        <authorList>
            <person name="Dedysh S.N."/>
            <person name="Beletsky A.V."/>
            <person name="Kulichevskaya I.S."/>
            <person name="Mardanov A.V."/>
            <person name="Ravin N.V."/>
        </authorList>
    </citation>
    <scope>NUCLEOTIDE SEQUENCE [LARGE SCALE GENOMIC DNA]</scope>
    <source>
        <strain evidence="19 20">P105</strain>
    </source>
</reference>
<evidence type="ECO:0000313" key="19">
    <source>
        <dbReference type="EMBL" id="QOY85015.1"/>
    </source>
</evidence>
<feature type="binding site" evidence="15">
    <location>
        <begin position="22"/>
        <end position="29"/>
    </location>
    <ligand>
        <name>ATP</name>
        <dbReference type="ChEBI" id="CHEBI:30616"/>
    </ligand>
</feature>
<dbReference type="Proteomes" id="UP000593892">
    <property type="component" value="Chromosome"/>
</dbReference>
<gene>
    <name evidence="19" type="ORF">IRI77_19390</name>
</gene>
<feature type="compositionally biased region" description="Basic and acidic residues" evidence="16">
    <location>
        <begin position="206"/>
        <end position="215"/>
    </location>
</feature>
<evidence type="ECO:0000256" key="13">
    <source>
        <dbReference type="ARBA" id="ARBA00034923"/>
    </source>
</evidence>
<keyword evidence="6" id="KW-0269">Exonuclease</keyword>
<evidence type="ECO:0000256" key="4">
    <source>
        <dbReference type="ARBA" id="ARBA00022801"/>
    </source>
</evidence>
<evidence type="ECO:0000256" key="10">
    <source>
        <dbReference type="ARBA" id="ARBA00023235"/>
    </source>
</evidence>
<organism evidence="19 20">
    <name type="scientific">Paludibaculum fermentans</name>
    <dbReference type="NCBI Taxonomy" id="1473598"/>
    <lineage>
        <taxon>Bacteria</taxon>
        <taxon>Pseudomonadati</taxon>
        <taxon>Acidobacteriota</taxon>
        <taxon>Terriglobia</taxon>
        <taxon>Bryobacterales</taxon>
        <taxon>Bryobacteraceae</taxon>
        <taxon>Paludibaculum</taxon>
    </lineage>
</organism>
<accession>A0A7S7SIJ9</accession>
<dbReference type="Gene3D" id="3.40.50.300">
    <property type="entry name" value="P-loop containing nucleotide triphosphate hydrolases"/>
    <property type="match status" value="4"/>
</dbReference>
<keyword evidence="8" id="KW-0238">DNA-binding</keyword>
<keyword evidence="10" id="KW-0413">Isomerase</keyword>
<comment type="catalytic activity">
    <reaction evidence="11">
        <text>Couples ATP hydrolysis with the unwinding of duplex DNA by translocating in the 3'-5' direction.</text>
        <dbReference type="EC" id="5.6.2.4"/>
    </reaction>
</comment>
<keyword evidence="7 15" id="KW-0067">ATP-binding</keyword>
<evidence type="ECO:0000259" key="17">
    <source>
        <dbReference type="PROSITE" id="PS51198"/>
    </source>
</evidence>
<evidence type="ECO:0000256" key="9">
    <source>
        <dbReference type="ARBA" id="ARBA00023204"/>
    </source>
</evidence>
<keyword evidence="1" id="KW-0540">Nuclease</keyword>
<dbReference type="GO" id="GO:0003677">
    <property type="term" value="F:DNA binding"/>
    <property type="evidence" value="ECO:0007669"/>
    <property type="project" value="UniProtKB-KW"/>
</dbReference>
<evidence type="ECO:0000256" key="15">
    <source>
        <dbReference type="PROSITE-ProRule" id="PRU00560"/>
    </source>
</evidence>
<dbReference type="InterPro" id="IPR014016">
    <property type="entry name" value="UvrD-like_ATP-bd"/>
</dbReference>
<dbReference type="SUPFAM" id="SSF52980">
    <property type="entry name" value="Restriction endonuclease-like"/>
    <property type="match status" value="1"/>
</dbReference>
<keyword evidence="9" id="KW-0234">DNA repair</keyword>
<dbReference type="GO" id="GO:0043138">
    <property type="term" value="F:3'-5' DNA helicase activity"/>
    <property type="evidence" value="ECO:0007669"/>
    <property type="project" value="UniProtKB-EC"/>
</dbReference>
<evidence type="ECO:0000313" key="20">
    <source>
        <dbReference type="Proteomes" id="UP000593892"/>
    </source>
</evidence>
<evidence type="ECO:0000259" key="18">
    <source>
        <dbReference type="PROSITE" id="PS51217"/>
    </source>
</evidence>
<evidence type="ECO:0000256" key="2">
    <source>
        <dbReference type="ARBA" id="ARBA00022741"/>
    </source>
</evidence>
<dbReference type="EMBL" id="CP063849">
    <property type="protein sequence ID" value="QOY85015.1"/>
    <property type="molecule type" value="Genomic_DNA"/>
</dbReference>
<dbReference type="GO" id="GO:0005524">
    <property type="term" value="F:ATP binding"/>
    <property type="evidence" value="ECO:0007669"/>
    <property type="project" value="UniProtKB-UniRule"/>
</dbReference>
<dbReference type="Pfam" id="PF13361">
    <property type="entry name" value="UvrD_C"/>
    <property type="match status" value="2"/>
</dbReference>
<dbReference type="EC" id="5.6.2.4" evidence="12"/>
<proteinExistence type="predicted"/>
<dbReference type="PANTHER" id="PTHR11070:SF2">
    <property type="entry name" value="ATP-DEPENDENT DNA HELICASE SRS2"/>
    <property type="match status" value="1"/>
</dbReference>
<sequence length="1028" mass="115032">MALSQEQLDAVRRSGQDACCVAGPGSGKTTVLVERFAWLVEQGMDPGRILAITFTEKAATQIKARLVKRFSGDMERRRGVERAQVSTIHAFCMGLLQEHAIRAGLDPEFAVLDEREADTEQAAAMEAVLDRLAEERREEFVAVADAWPANDMASSLRGVYEDLRMGGGARTALQRLPEFHPEVEIEELRRSVRQMLDDSPAPTTDPQRRRMEEGRAWLSQEPSLPWLAEFKMDKRGLKPGHPIYDSLDRVKMLRDQARRCVLGAAHVKERAVLRDALVEFEQEFQRRKRARAALDFEDLQEQTLRLLQGDSEIRSETQDRFDAILMDELQDTNPVQWQILDLVRRPGRFFAVGDINQSIYGFRHAVPEQFAAYQETVRAAGGVVDRLESNFRSRPEILAAVTASLVTTPSVGVTRHELIGRREYPSYRAPFVEVQRMEEGEAEGEALWIARRLRELHGELMVGDPPHPARFRDMAVLARTKAPFDALESAFEQFGIPCQIDRGKNFFEEQEILDLTNWLRVLENPANEIPLFALLRSPFFGSSDESILLARAGGGLAPQEALERIGWARAFREEIPADRLLSRLMDETGYRDGLSRRGRANADKFLRLLRDLDSAAPGDLAGRLEHIDDLRKRGKEPNAPEVEFSDAVQVMSIHSAKGLEFPVVVLASMQKGTQNFSEPLAWTPQAGLGLRWRMPDGKTSEPDPALAACVSLTSERERAEADRLLYVAMTRAEERLILSWTQPARSTPPWVLQVETGLQIEWPAEINVVRETESLRLTRRSGQPEAMPAPVLEGGTAEPVEATPLPESHQSSAQLPVTALAVFADCPRRYFLQALVGWPQPVRQGGSGGGAALGTEVHEFLGGVSEEVSPEAEALAGVFLQSDLAGRVQQASRVEREFDFLVEIEGVLLRGQIDLWFEHDGRLVVVDYKTDRNLDESRMEAYSVQLRLYAEALERMLGQPVDEAWLFSLRLGTPHPVEIGSQEERLAGLRALVEAEKAGDFPLREAPRCRWCPYSAGACPSVGGSWAE</sequence>
<dbReference type="InterPro" id="IPR011335">
    <property type="entry name" value="Restrct_endonuc-II-like"/>
</dbReference>
<keyword evidence="2 15" id="KW-0547">Nucleotide-binding</keyword>
<dbReference type="CDD" id="cd17932">
    <property type="entry name" value="DEXQc_UvrD"/>
    <property type="match status" value="1"/>
</dbReference>
<evidence type="ECO:0000256" key="16">
    <source>
        <dbReference type="SAM" id="MobiDB-lite"/>
    </source>
</evidence>
<dbReference type="PROSITE" id="PS51198">
    <property type="entry name" value="UVRD_HELICASE_ATP_BIND"/>
    <property type="match status" value="1"/>
</dbReference>
<feature type="region of interest" description="Disordered" evidence="16">
    <location>
        <begin position="777"/>
        <end position="811"/>
    </location>
</feature>
<dbReference type="KEGG" id="pfer:IRI77_19390"/>
<name>A0A7S7SIJ9_PALFE</name>
<evidence type="ECO:0000256" key="1">
    <source>
        <dbReference type="ARBA" id="ARBA00022722"/>
    </source>
</evidence>
<dbReference type="PANTHER" id="PTHR11070">
    <property type="entry name" value="UVRD / RECB / PCRA DNA HELICASE FAMILY MEMBER"/>
    <property type="match status" value="1"/>
</dbReference>
<dbReference type="GO" id="GO:0000725">
    <property type="term" value="P:recombinational repair"/>
    <property type="evidence" value="ECO:0007669"/>
    <property type="project" value="TreeGrafter"/>
</dbReference>
<dbReference type="GO" id="GO:0004527">
    <property type="term" value="F:exonuclease activity"/>
    <property type="evidence" value="ECO:0007669"/>
    <property type="project" value="UniProtKB-KW"/>
</dbReference>
<evidence type="ECO:0000256" key="5">
    <source>
        <dbReference type="ARBA" id="ARBA00022806"/>
    </source>
</evidence>
<feature type="region of interest" description="Disordered" evidence="16">
    <location>
        <begin position="196"/>
        <end position="215"/>
    </location>
</feature>
<keyword evidence="5 15" id="KW-0347">Helicase</keyword>